<sequence length="272" mass="28735">MGVGRKIVVVAAALVLIVAAFAFGFWTSKNPGTPMPAANVWSYTVKTTNINETGDFGAAYKVSVGVPEFSGPDTQAIRVVNTMFRDRARKNIDDFATAADQTVPEDAGAGLELTEKATVQRIGLIAAVEFSGNWYGGGAHGLTVSDWTLIRTDTWQVIAKDQLFLPTARTAAGATRLAGVIAPRIKGSAGDPSCTTDAATLLAGGQSPTGPTTPTSFEDSMLVGMRVDSMQFDFAEYYLFSYGCGRAVATVPFSELDGLINPDVVRLATHQP</sequence>
<organism evidence="1 2">
    <name type="scientific">Kutzneria kofuensis</name>
    <dbReference type="NCBI Taxonomy" id="103725"/>
    <lineage>
        <taxon>Bacteria</taxon>
        <taxon>Bacillati</taxon>
        <taxon>Actinomycetota</taxon>
        <taxon>Actinomycetes</taxon>
        <taxon>Pseudonocardiales</taxon>
        <taxon>Pseudonocardiaceae</taxon>
        <taxon>Kutzneria</taxon>
    </lineage>
</organism>
<dbReference type="EMBL" id="JACHIR010000001">
    <property type="protein sequence ID" value="MBB5892775.1"/>
    <property type="molecule type" value="Genomic_DNA"/>
</dbReference>
<accession>A0A7W9NHI3</accession>
<reference evidence="1 2" key="1">
    <citation type="submission" date="2020-08" db="EMBL/GenBank/DDBJ databases">
        <title>Sequencing the genomes of 1000 actinobacteria strains.</title>
        <authorList>
            <person name="Klenk H.-P."/>
        </authorList>
    </citation>
    <scope>NUCLEOTIDE SEQUENCE [LARGE SCALE GENOMIC DNA]</scope>
    <source>
        <strain evidence="1 2">DSM 43851</strain>
    </source>
</reference>
<evidence type="ECO:0000313" key="1">
    <source>
        <dbReference type="EMBL" id="MBB5892775.1"/>
    </source>
</evidence>
<evidence type="ECO:0008006" key="3">
    <source>
        <dbReference type="Google" id="ProtNLM"/>
    </source>
</evidence>
<protein>
    <recommendedName>
        <fullName evidence="3">DUF3298 domain-containing protein</fullName>
    </recommendedName>
</protein>
<dbReference type="RefSeq" id="WP_184863722.1">
    <property type="nucleotide sequence ID" value="NZ_JACHIR010000001.1"/>
</dbReference>
<dbReference type="AlphaFoldDB" id="A0A7W9NHI3"/>
<evidence type="ECO:0000313" key="2">
    <source>
        <dbReference type="Proteomes" id="UP000585638"/>
    </source>
</evidence>
<gene>
    <name evidence="1" type="ORF">BJ998_003971</name>
</gene>
<proteinExistence type="predicted"/>
<comment type="caution">
    <text evidence="1">The sequence shown here is derived from an EMBL/GenBank/DDBJ whole genome shotgun (WGS) entry which is preliminary data.</text>
</comment>
<dbReference type="Proteomes" id="UP000585638">
    <property type="component" value="Unassembled WGS sequence"/>
</dbReference>
<keyword evidence="2" id="KW-1185">Reference proteome</keyword>
<name>A0A7W9NHI3_9PSEU</name>